<name>A0AAW2CT15_9ROSI</name>
<dbReference type="AlphaFoldDB" id="A0AAW2CT15"/>
<reference evidence="6 7" key="1">
    <citation type="submission" date="2024-01" db="EMBL/GenBank/DDBJ databases">
        <title>A telomere-to-telomere, gap-free genome of sweet tea (Lithocarpus litseifolius).</title>
        <authorList>
            <person name="Zhou J."/>
        </authorList>
    </citation>
    <scope>NUCLEOTIDE SEQUENCE [LARGE SCALE GENOMIC DNA]</scope>
    <source>
        <strain evidence="6">Zhou-2022a</strain>
        <tissue evidence="6">Leaf</tissue>
    </source>
</reference>
<dbReference type="EMBL" id="JAZDWU010000005">
    <property type="protein sequence ID" value="KAL0000578.1"/>
    <property type="molecule type" value="Genomic_DNA"/>
</dbReference>
<dbReference type="InterPro" id="IPR036291">
    <property type="entry name" value="NAD(P)-bd_dom_sf"/>
</dbReference>
<comment type="similarity">
    <text evidence="2">Belongs to the short-chain dehydrogenases/reductases (SDR) family.</text>
</comment>
<proteinExistence type="inferred from homology"/>
<feature type="non-terminal residue" evidence="6">
    <location>
        <position position="1"/>
    </location>
</feature>
<dbReference type="InterPro" id="IPR002347">
    <property type="entry name" value="SDR_fam"/>
</dbReference>
<evidence type="ECO:0000256" key="5">
    <source>
        <dbReference type="ARBA" id="ARBA00023002"/>
    </source>
</evidence>
<dbReference type="Gene3D" id="3.40.50.720">
    <property type="entry name" value="NAD(P)-binding Rossmann-like Domain"/>
    <property type="match status" value="1"/>
</dbReference>
<keyword evidence="4" id="KW-0812">Transmembrane</keyword>
<dbReference type="GO" id="GO:0016020">
    <property type="term" value="C:membrane"/>
    <property type="evidence" value="ECO:0007669"/>
    <property type="project" value="UniProtKB-SubCell"/>
</dbReference>
<protein>
    <submittedName>
        <fullName evidence="6">Uncharacterized protein</fullName>
    </submittedName>
</protein>
<evidence type="ECO:0000313" key="7">
    <source>
        <dbReference type="Proteomes" id="UP001459277"/>
    </source>
</evidence>
<evidence type="ECO:0000256" key="3">
    <source>
        <dbReference type="ARBA" id="ARBA00022857"/>
    </source>
</evidence>
<keyword evidence="5" id="KW-0560">Oxidoreductase</keyword>
<dbReference type="PANTHER" id="PTHR43391:SF76">
    <property type="entry name" value="11-BETA-HYDROXYSTEROID DEHYDROGENASE-LIKE 2-RELATED"/>
    <property type="match status" value="1"/>
</dbReference>
<evidence type="ECO:0000256" key="2">
    <source>
        <dbReference type="ARBA" id="ARBA00006484"/>
    </source>
</evidence>
<dbReference type="GO" id="GO:0005829">
    <property type="term" value="C:cytosol"/>
    <property type="evidence" value="ECO:0007669"/>
    <property type="project" value="TreeGrafter"/>
</dbReference>
<dbReference type="GO" id="GO:0016491">
    <property type="term" value="F:oxidoreductase activity"/>
    <property type="evidence" value="ECO:0007669"/>
    <property type="project" value="UniProtKB-KW"/>
</dbReference>
<accession>A0AAW2CT15</accession>
<evidence type="ECO:0000313" key="6">
    <source>
        <dbReference type="EMBL" id="KAL0000578.1"/>
    </source>
</evidence>
<comment type="caution">
    <text evidence="6">The sequence shown here is derived from an EMBL/GenBank/DDBJ whole genome shotgun (WGS) entry which is preliminary data.</text>
</comment>
<organism evidence="6 7">
    <name type="scientific">Lithocarpus litseifolius</name>
    <dbReference type="NCBI Taxonomy" id="425828"/>
    <lineage>
        <taxon>Eukaryota</taxon>
        <taxon>Viridiplantae</taxon>
        <taxon>Streptophyta</taxon>
        <taxon>Embryophyta</taxon>
        <taxon>Tracheophyta</taxon>
        <taxon>Spermatophyta</taxon>
        <taxon>Magnoliopsida</taxon>
        <taxon>eudicotyledons</taxon>
        <taxon>Gunneridae</taxon>
        <taxon>Pentapetalae</taxon>
        <taxon>rosids</taxon>
        <taxon>fabids</taxon>
        <taxon>Fagales</taxon>
        <taxon>Fagaceae</taxon>
        <taxon>Lithocarpus</taxon>
    </lineage>
</organism>
<comment type="subcellular location">
    <subcellularLocation>
        <location evidence="1">Membrane</location>
        <topology evidence="1">Single-pass type II membrane protein</topology>
    </subcellularLocation>
</comment>
<sequence length="77" mass="8615">DINFWGSVYRTHFAVPYLRKSKGKIVVIASTAKWFSTTRLCFYNASKAAQISFFETLRTEVGHDIGITIVTPGAIES</sequence>
<keyword evidence="4" id="KW-0735">Signal-anchor</keyword>
<dbReference type="PANTHER" id="PTHR43391">
    <property type="entry name" value="RETINOL DEHYDROGENASE-RELATED"/>
    <property type="match status" value="1"/>
</dbReference>
<dbReference type="Pfam" id="PF00106">
    <property type="entry name" value="adh_short"/>
    <property type="match status" value="1"/>
</dbReference>
<evidence type="ECO:0000256" key="1">
    <source>
        <dbReference type="ARBA" id="ARBA00004606"/>
    </source>
</evidence>
<dbReference type="PRINTS" id="PR00081">
    <property type="entry name" value="GDHRDH"/>
</dbReference>
<keyword evidence="7" id="KW-1185">Reference proteome</keyword>
<gene>
    <name evidence="6" type="ORF">SO802_014359</name>
</gene>
<dbReference type="SUPFAM" id="SSF51735">
    <property type="entry name" value="NAD(P)-binding Rossmann-fold domains"/>
    <property type="match status" value="1"/>
</dbReference>
<dbReference type="Proteomes" id="UP001459277">
    <property type="component" value="Unassembled WGS sequence"/>
</dbReference>
<keyword evidence="3" id="KW-0521">NADP</keyword>
<evidence type="ECO:0000256" key="4">
    <source>
        <dbReference type="ARBA" id="ARBA00022968"/>
    </source>
</evidence>